<evidence type="ECO:0000313" key="2">
    <source>
        <dbReference type="EMBL" id="TKW30680.1"/>
    </source>
</evidence>
<gene>
    <name evidence="2" type="ORF">SEVIR_2G053900v2</name>
</gene>
<name>A0A4U6VLU6_SETVI</name>
<proteinExistence type="predicted"/>
<reference evidence="2" key="1">
    <citation type="submission" date="2019-03" db="EMBL/GenBank/DDBJ databases">
        <title>WGS assembly of Setaria viridis.</title>
        <authorList>
            <person name="Huang P."/>
            <person name="Jenkins J."/>
            <person name="Grimwood J."/>
            <person name="Barry K."/>
            <person name="Healey A."/>
            <person name="Mamidi S."/>
            <person name="Sreedasyam A."/>
            <person name="Shu S."/>
            <person name="Feldman M."/>
            <person name="Wu J."/>
            <person name="Yu Y."/>
            <person name="Chen C."/>
            <person name="Johnson J."/>
            <person name="Rokhsar D."/>
            <person name="Baxter I."/>
            <person name="Schmutz J."/>
            <person name="Brutnell T."/>
            <person name="Kellogg E."/>
        </authorList>
    </citation>
    <scope>NUCLEOTIDE SEQUENCE [LARGE SCALE GENOMIC DNA]</scope>
</reference>
<dbReference type="OMA" id="NNICAID"/>
<dbReference type="Gramene" id="TKW30680">
    <property type="protein sequence ID" value="TKW30680"/>
    <property type="gene ID" value="SEVIR_2G053900v2"/>
</dbReference>
<dbReference type="PANTHER" id="PTHR33085">
    <property type="entry name" value="OS12G0113100 PROTEIN-RELATED"/>
    <property type="match status" value="1"/>
</dbReference>
<dbReference type="AlphaFoldDB" id="A0A4U6VLU6"/>
<evidence type="ECO:0000313" key="3">
    <source>
        <dbReference type="Proteomes" id="UP000298652"/>
    </source>
</evidence>
<dbReference type="Proteomes" id="UP000298652">
    <property type="component" value="Chromosome 2"/>
</dbReference>
<protein>
    <submittedName>
        <fullName evidence="2">Uncharacterized protein</fullName>
    </submittedName>
</protein>
<sequence>MIRRFVNLVVESGGYSSRVCSLHRLDVAKHLFYPSTADAEAANASKNNNNNNGSGDGADKQKPKPKPSTIDRLRRLPPASMHFPTDADYDEDMPAVGGGEGRILHVGATGHGRLVYDADGRSVITVPSLDEPNGSSPIAISIAGGYENSFQVLDFGQQHPRAWQPLPLPPPPPLAGDGSSSSVTSYTVVDGGRAICASCDWEVTHCFDTAGGEKRHAGDWPLPFRGRAEYVPELNTWLGFFPGKPNHLCATDLSGIPAMNEATKLQHVVLSRRFPRYLLHRTKSWETMSRHLVNLGSGRFCIARVFAVIQKEWIGFDVDDSHEDWFAVLTGVKVLSSGDDDDGEGVLRMVKHVQTLSVQ</sequence>
<dbReference type="PANTHER" id="PTHR33085:SF102">
    <property type="entry name" value="DUF1618 DOMAIN-CONTAINING PROTEIN"/>
    <property type="match status" value="1"/>
</dbReference>
<feature type="region of interest" description="Disordered" evidence="1">
    <location>
        <begin position="42"/>
        <end position="90"/>
    </location>
</feature>
<dbReference type="EMBL" id="CM016553">
    <property type="protein sequence ID" value="TKW30680.1"/>
    <property type="molecule type" value="Genomic_DNA"/>
</dbReference>
<feature type="compositionally biased region" description="Low complexity" evidence="1">
    <location>
        <begin position="42"/>
        <end position="53"/>
    </location>
</feature>
<organism evidence="2 3">
    <name type="scientific">Setaria viridis</name>
    <name type="common">Green bristlegrass</name>
    <name type="synonym">Setaria italica subsp. viridis</name>
    <dbReference type="NCBI Taxonomy" id="4556"/>
    <lineage>
        <taxon>Eukaryota</taxon>
        <taxon>Viridiplantae</taxon>
        <taxon>Streptophyta</taxon>
        <taxon>Embryophyta</taxon>
        <taxon>Tracheophyta</taxon>
        <taxon>Spermatophyta</taxon>
        <taxon>Magnoliopsida</taxon>
        <taxon>Liliopsida</taxon>
        <taxon>Poales</taxon>
        <taxon>Poaceae</taxon>
        <taxon>PACMAD clade</taxon>
        <taxon>Panicoideae</taxon>
        <taxon>Panicodae</taxon>
        <taxon>Paniceae</taxon>
        <taxon>Cenchrinae</taxon>
        <taxon>Setaria</taxon>
    </lineage>
</organism>
<keyword evidence="3" id="KW-1185">Reference proteome</keyword>
<dbReference type="Pfam" id="PF07893">
    <property type="entry name" value="DUF1668"/>
    <property type="match status" value="1"/>
</dbReference>
<dbReference type="InterPro" id="IPR012871">
    <property type="entry name" value="DUF1668_ORYSA"/>
</dbReference>
<accession>A0A4U6VLU6</accession>
<evidence type="ECO:0000256" key="1">
    <source>
        <dbReference type="SAM" id="MobiDB-lite"/>
    </source>
</evidence>